<feature type="compositionally biased region" description="Polar residues" evidence="1">
    <location>
        <begin position="414"/>
        <end position="424"/>
    </location>
</feature>
<comment type="caution">
    <text evidence="2">The sequence shown here is derived from an EMBL/GenBank/DDBJ whole genome shotgun (WGS) entry which is preliminary data.</text>
</comment>
<dbReference type="Proteomes" id="UP001221142">
    <property type="component" value="Unassembled WGS sequence"/>
</dbReference>
<feature type="compositionally biased region" description="Pro residues" evidence="1">
    <location>
        <begin position="304"/>
        <end position="318"/>
    </location>
</feature>
<name>A0AAD7BTZ1_9AGAR</name>
<organism evidence="2 3">
    <name type="scientific">Roridomyces roridus</name>
    <dbReference type="NCBI Taxonomy" id="1738132"/>
    <lineage>
        <taxon>Eukaryota</taxon>
        <taxon>Fungi</taxon>
        <taxon>Dikarya</taxon>
        <taxon>Basidiomycota</taxon>
        <taxon>Agaricomycotina</taxon>
        <taxon>Agaricomycetes</taxon>
        <taxon>Agaricomycetidae</taxon>
        <taxon>Agaricales</taxon>
        <taxon>Marasmiineae</taxon>
        <taxon>Mycenaceae</taxon>
        <taxon>Roridomyces</taxon>
    </lineage>
</organism>
<feature type="compositionally biased region" description="Low complexity" evidence="1">
    <location>
        <begin position="430"/>
        <end position="457"/>
    </location>
</feature>
<feature type="region of interest" description="Disordered" evidence="1">
    <location>
        <begin position="1"/>
        <end position="99"/>
    </location>
</feature>
<accession>A0AAD7BTZ1</accession>
<gene>
    <name evidence="2" type="ORF">FB45DRAFT_1027877</name>
</gene>
<feature type="region of interest" description="Disordered" evidence="1">
    <location>
        <begin position="535"/>
        <end position="554"/>
    </location>
</feature>
<feature type="compositionally biased region" description="Basic and acidic residues" evidence="1">
    <location>
        <begin position="75"/>
        <end position="92"/>
    </location>
</feature>
<feature type="compositionally biased region" description="Pro residues" evidence="1">
    <location>
        <begin position="18"/>
        <end position="36"/>
    </location>
</feature>
<dbReference type="PANTHER" id="PTHR37327:SF1">
    <property type="entry name" value="MICROTUBULE INTERACTING AND TRANSPORT DOMAIN-CONTAINING PROTEIN"/>
    <property type="match status" value="1"/>
</dbReference>
<evidence type="ECO:0000256" key="1">
    <source>
        <dbReference type="SAM" id="MobiDB-lite"/>
    </source>
</evidence>
<feature type="compositionally biased region" description="Low complexity" evidence="1">
    <location>
        <begin position="201"/>
        <end position="224"/>
    </location>
</feature>
<feature type="compositionally biased region" description="Basic residues" evidence="1">
    <location>
        <begin position="1"/>
        <end position="10"/>
    </location>
</feature>
<dbReference type="EMBL" id="JARKIF010000009">
    <property type="protein sequence ID" value="KAJ7630681.1"/>
    <property type="molecule type" value="Genomic_DNA"/>
</dbReference>
<evidence type="ECO:0000313" key="3">
    <source>
        <dbReference type="Proteomes" id="UP001221142"/>
    </source>
</evidence>
<evidence type="ECO:0008006" key="4">
    <source>
        <dbReference type="Google" id="ProtNLM"/>
    </source>
</evidence>
<protein>
    <recommendedName>
        <fullName evidence="4">MIT domain-containing protein</fullName>
    </recommendedName>
</protein>
<feature type="region of interest" description="Disordered" evidence="1">
    <location>
        <begin position="141"/>
        <end position="172"/>
    </location>
</feature>
<reference evidence="2" key="1">
    <citation type="submission" date="2023-03" db="EMBL/GenBank/DDBJ databases">
        <title>Massive genome expansion in bonnet fungi (Mycena s.s.) driven by repeated elements and novel gene families across ecological guilds.</title>
        <authorList>
            <consortium name="Lawrence Berkeley National Laboratory"/>
            <person name="Harder C.B."/>
            <person name="Miyauchi S."/>
            <person name="Viragh M."/>
            <person name="Kuo A."/>
            <person name="Thoen E."/>
            <person name="Andreopoulos B."/>
            <person name="Lu D."/>
            <person name="Skrede I."/>
            <person name="Drula E."/>
            <person name="Henrissat B."/>
            <person name="Morin E."/>
            <person name="Kohler A."/>
            <person name="Barry K."/>
            <person name="LaButti K."/>
            <person name="Morin E."/>
            <person name="Salamov A."/>
            <person name="Lipzen A."/>
            <person name="Mereny Z."/>
            <person name="Hegedus B."/>
            <person name="Baldrian P."/>
            <person name="Stursova M."/>
            <person name="Weitz H."/>
            <person name="Taylor A."/>
            <person name="Grigoriev I.V."/>
            <person name="Nagy L.G."/>
            <person name="Martin F."/>
            <person name="Kauserud H."/>
        </authorList>
    </citation>
    <scope>NUCLEOTIDE SEQUENCE</scope>
    <source>
        <strain evidence="2">9284</strain>
    </source>
</reference>
<sequence length="787" mass="84608">MATTIARRRSSAAALGRPAPPPSQPIPSLPIPPLPDSPEIARQPPRNLQDHLDLEDPPPPSILTRAPTSSDDPPDPPRDPPRDRLAPDRSEPRIPSSRRALTRALELAREAVQLDSTNEEPEAAVMAYGRSVALLSEVMERVRRGEDSTDPSSRRRNGRPRSAVAQEEEHDTYADRMNILSIIYNIPPVPYSTTNEYIQMTSQADQQQQSSASTSSPTSSASTPDIPPASAPYTAVYHDEHERDLGHDRDQPTDADVFLFEPPRSAVPATISHPYAATQYEDAPAPVQALQPPRRPRNGSAALAPPPPPPSNPLPPAPVETGPDRLLGAPQPTHRRTSSGSRLSALEEEELSPRHAPEPRRPESPPLPPLPSPTWSSAPASLPKPPPSPRLITPRPRGSSYVSPRSEVPPAIINGTTNQGTISLRRTKNSAPPSSRSSSPAESTTSASSNPVSRSSNGAVQGRSRSVSQPGRRPSLVNGRISPTADQRPPLPVSAGVNGTAGPRKTSIPPKFNPNSHLVVQTDLPLLSSSLGPPIFGQLPTTPTSPLPPAPPSDPTRKPYHMMNLLRITMSSPTGGYVTRRLHVPQEVWSQGGVKLANVSEKVRVVAILCSALEELEAGSSECFGAGNVSSGLALGIGSIGRKEGEAWIARLEEFSGVCDGVVANFGKKLGVGEGFVLKKTTWSDKLTRRFDKLTNGKNLDSPAAYVAGLRKLFMHSQLLDEHAKAITSQPVAPAYAAFPADIRNSADVKLKRASQFFATVVLTFVIRDLSMLLDKYAKKCERWLAE</sequence>
<feature type="compositionally biased region" description="Basic and acidic residues" evidence="1">
    <location>
        <begin position="237"/>
        <end position="252"/>
    </location>
</feature>
<feature type="compositionally biased region" description="Basic and acidic residues" evidence="1">
    <location>
        <begin position="351"/>
        <end position="363"/>
    </location>
</feature>
<dbReference type="AlphaFoldDB" id="A0AAD7BTZ1"/>
<feature type="region of interest" description="Disordered" evidence="1">
    <location>
        <begin position="196"/>
        <end position="514"/>
    </location>
</feature>
<proteinExistence type="predicted"/>
<dbReference type="PANTHER" id="PTHR37327">
    <property type="entry name" value="CHROMOSOME 1, WHOLE GENOME SHOTGUN SEQUENCE"/>
    <property type="match status" value="1"/>
</dbReference>
<feature type="compositionally biased region" description="Pro residues" evidence="1">
    <location>
        <begin position="543"/>
        <end position="554"/>
    </location>
</feature>
<evidence type="ECO:0000313" key="2">
    <source>
        <dbReference type="EMBL" id="KAJ7630681.1"/>
    </source>
</evidence>
<keyword evidence="3" id="KW-1185">Reference proteome</keyword>